<evidence type="ECO:0000256" key="2">
    <source>
        <dbReference type="ARBA" id="ARBA00022737"/>
    </source>
</evidence>
<dbReference type="Gene3D" id="3.40.50.300">
    <property type="entry name" value="P-loop containing nucleotide triphosphate hydrolases"/>
    <property type="match status" value="1"/>
</dbReference>
<dbReference type="InterPro" id="IPR052752">
    <property type="entry name" value="NACHT-WD_repeat"/>
</dbReference>
<proteinExistence type="predicted"/>
<dbReference type="SUPFAM" id="SSF52540">
    <property type="entry name" value="P-loop containing nucleoside triphosphate hydrolases"/>
    <property type="match status" value="1"/>
</dbReference>
<accession>A0A1A9WYX0</accession>
<dbReference type="PANTHER" id="PTHR19871:SF28">
    <property type="entry name" value="AAA+ ATPASE DOMAIN-CONTAINING PROTEIN"/>
    <property type="match status" value="1"/>
</dbReference>
<sequence>MAVPIDEGILNALRGVTSQSTRLPKPLLIKIYISSLKQDFCQERRMLLELVGPELQSLYDDRQIEIEIVDMHFGTGSLDIPQAEKDPYILHDYLHEIEVCHQNSKSVFFLALIGDSIGYMPLPTHIDNDIYELITSDTTQLMTEEERQMLDKWFTKLDVAAEITTASSSTSIPNNNTTVGENNENFQQSHHPQQYVLKQDYRNMVLEKWHDEYVQLRGIIDKCLQRALASPSTVTVTITGEMQQRLQKLRLTQIEREVLKALELSNDKILAVYREWSAQLSANDAEGNQRLRKLKDQLTMNLSTDNYTTLVVSGNCEETGIDPDKEEHETYLSKFKNKITDKLRNLIEEHIANDPDVIKGRKKTVQEIFHEQSTHLRILHEHQMARALTTSTVPDRLKQNLMNNFRNGSRHAPYFICGSHGSGKSALIAKLYEDVADWFQPNTRVHRVIRFAAASPRSAYNLELLRVICQQISIIYNIPEGYLPKDASFDPLYINNWFQNLLKRVEDMNNHILFLFIDDLHLLNPLDCDIVAALSWLPTSLPWNVQLICSSTPPVEQLKFTLMQKDRFKSVEYLFNLAAEENETVLKHHQATHEDSFEEFLEKQFSHLELRWGKKGFSRLACYITLSEYGLSETELLELLMPVDDPEAVLETESGNFCFSSLKKIRNEMKFLLRDKIMSGKVLIQWRYPYCAEITHKRYLDGDSIRAIHCAISNIFFPADNEENEEEDEGDDNNESSEKDVSDDKKSIISQTLKEKEKDNSSISRKSSTHPNDDTSTFYNPMAADVSYSMRHVEESWHHLMRSDDMDKFKQIAVCNFDFLLASVSI</sequence>
<reference evidence="5" key="2">
    <citation type="submission" date="2020-05" db="UniProtKB">
        <authorList>
            <consortium name="EnsemblMetazoa"/>
        </authorList>
    </citation>
    <scope>IDENTIFICATION</scope>
    <source>
        <strain evidence="5">IAEA</strain>
    </source>
</reference>
<evidence type="ECO:0000313" key="5">
    <source>
        <dbReference type="EnsemblMetazoa" id="GBRI037709-PA"/>
    </source>
</evidence>
<dbReference type="InterPro" id="IPR057588">
    <property type="entry name" value="NWD1/2-like_WH"/>
</dbReference>
<dbReference type="VEuPathDB" id="VectorBase:GBRI037709"/>
<reference evidence="6" key="1">
    <citation type="submission" date="2014-03" db="EMBL/GenBank/DDBJ databases">
        <authorList>
            <person name="Aksoy S."/>
            <person name="Warren W."/>
            <person name="Wilson R.K."/>
        </authorList>
    </citation>
    <scope>NUCLEOTIDE SEQUENCE [LARGE SCALE GENOMIC DNA]</scope>
    <source>
        <strain evidence="6">IAEA</strain>
    </source>
</reference>
<evidence type="ECO:0000259" key="4">
    <source>
        <dbReference type="Pfam" id="PF25469"/>
    </source>
</evidence>
<name>A0A1A9WYX0_9MUSC</name>
<evidence type="ECO:0000256" key="1">
    <source>
        <dbReference type="ARBA" id="ARBA00022574"/>
    </source>
</evidence>
<dbReference type="Pfam" id="PF25469">
    <property type="entry name" value="WHD_NWD1"/>
    <property type="match status" value="1"/>
</dbReference>
<organism evidence="5 6">
    <name type="scientific">Glossina brevipalpis</name>
    <dbReference type="NCBI Taxonomy" id="37001"/>
    <lineage>
        <taxon>Eukaryota</taxon>
        <taxon>Metazoa</taxon>
        <taxon>Ecdysozoa</taxon>
        <taxon>Arthropoda</taxon>
        <taxon>Hexapoda</taxon>
        <taxon>Insecta</taxon>
        <taxon>Pterygota</taxon>
        <taxon>Neoptera</taxon>
        <taxon>Endopterygota</taxon>
        <taxon>Diptera</taxon>
        <taxon>Brachycera</taxon>
        <taxon>Muscomorpha</taxon>
        <taxon>Hippoboscoidea</taxon>
        <taxon>Glossinidae</taxon>
        <taxon>Glossina</taxon>
    </lineage>
</organism>
<keyword evidence="6" id="KW-1185">Reference proteome</keyword>
<dbReference type="PANTHER" id="PTHR19871">
    <property type="entry name" value="BETA TRANSDUCIN-RELATED PROTEIN"/>
    <property type="match status" value="1"/>
</dbReference>
<feature type="compositionally biased region" description="Basic and acidic residues" evidence="3">
    <location>
        <begin position="736"/>
        <end position="760"/>
    </location>
</feature>
<evidence type="ECO:0000313" key="6">
    <source>
        <dbReference type="Proteomes" id="UP000091820"/>
    </source>
</evidence>
<feature type="compositionally biased region" description="Polar residues" evidence="3">
    <location>
        <begin position="761"/>
        <end position="778"/>
    </location>
</feature>
<keyword evidence="1" id="KW-0853">WD repeat</keyword>
<dbReference type="InterPro" id="IPR027417">
    <property type="entry name" value="P-loop_NTPase"/>
</dbReference>
<feature type="compositionally biased region" description="Acidic residues" evidence="3">
    <location>
        <begin position="720"/>
        <end position="735"/>
    </location>
</feature>
<protein>
    <recommendedName>
        <fullName evidence="4">NWD1/2-like winged helix-turn-helix domain-containing protein</fullName>
    </recommendedName>
</protein>
<dbReference type="AlphaFoldDB" id="A0A1A9WYX0"/>
<dbReference type="STRING" id="37001.A0A1A9WYX0"/>
<keyword evidence="2" id="KW-0677">Repeat</keyword>
<evidence type="ECO:0000256" key="3">
    <source>
        <dbReference type="SAM" id="MobiDB-lite"/>
    </source>
</evidence>
<dbReference type="EnsemblMetazoa" id="GBRI037709-RA">
    <property type="protein sequence ID" value="GBRI037709-PA"/>
    <property type="gene ID" value="GBRI037709"/>
</dbReference>
<feature type="region of interest" description="Disordered" evidence="3">
    <location>
        <begin position="720"/>
        <end position="778"/>
    </location>
</feature>
<dbReference type="Proteomes" id="UP000091820">
    <property type="component" value="Unassembled WGS sequence"/>
</dbReference>
<feature type="domain" description="NWD1/2-like winged helix-turn-helix" evidence="4">
    <location>
        <begin position="591"/>
        <end position="701"/>
    </location>
</feature>